<gene>
    <name evidence="1" type="ORF">SUTH_01031</name>
</gene>
<organism evidence="1 2">
    <name type="scientific">Sulfuritalea hydrogenivorans sk43H</name>
    <dbReference type="NCBI Taxonomy" id="1223802"/>
    <lineage>
        <taxon>Bacteria</taxon>
        <taxon>Pseudomonadati</taxon>
        <taxon>Pseudomonadota</taxon>
        <taxon>Betaproteobacteria</taxon>
        <taxon>Nitrosomonadales</taxon>
        <taxon>Sterolibacteriaceae</taxon>
        <taxon>Sulfuritalea</taxon>
    </lineage>
</organism>
<name>W0SD50_9PROT</name>
<reference evidence="1 2" key="1">
    <citation type="journal article" date="2014" name="Syst. Appl. Microbiol.">
        <title>Complete genomes of freshwater sulfur oxidizers Sulfuricella denitrificans skB26 and Sulfuritalea hydrogenivorans sk43H: genetic insights into the sulfur oxidation pathway of betaproteobacteria.</title>
        <authorList>
            <person name="Watanabe T."/>
            <person name="Kojima H."/>
            <person name="Fukui M."/>
        </authorList>
    </citation>
    <scope>NUCLEOTIDE SEQUENCE [LARGE SCALE GENOMIC DNA]</scope>
    <source>
        <strain evidence="1">DSM22779</strain>
    </source>
</reference>
<dbReference type="Proteomes" id="UP000031637">
    <property type="component" value="Chromosome"/>
</dbReference>
<evidence type="ECO:0008006" key="3">
    <source>
        <dbReference type="Google" id="ProtNLM"/>
    </source>
</evidence>
<dbReference type="NCBIfam" id="TIGR04256">
    <property type="entry name" value="GxxExxY"/>
    <property type="match status" value="1"/>
</dbReference>
<dbReference type="AlphaFoldDB" id="W0SD50"/>
<dbReference type="EMBL" id="AP012547">
    <property type="protein sequence ID" value="BAO28837.1"/>
    <property type="molecule type" value="Genomic_DNA"/>
</dbReference>
<accession>W0SD50</accession>
<proteinExistence type="predicted"/>
<evidence type="ECO:0000313" key="1">
    <source>
        <dbReference type="EMBL" id="BAO28837.1"/>
    </source>
</evidence>
<dbReference type="OrthoDB" id="9798792at2"/>
<evidence type="ECO:0000313" key="2">
    <source>
        <dbReference type="Proteomes" id="UP000031637"/>
    </source>
</evidence>
<keyword evidence="2" id="KW-1185">Reference proteome</keyword>
<dbReference type="STRING" id="1223802.SUTH_01031"/>
<sequence length="142" mass="15576">MNSDTAARDAQTHAIIGAAMAVHGELGHGFLEAVYQEALGLELAARNIPFQREATLPVHYRGKPLSCAYRADFLCYDDLVVELKAISKLTASDYAQIINYLKAARRSKALLLNFGAPSLEYKRFVLNLRKSAKSADDVSLSC</sequence>
<dbReference type="RefSeq" id="WP_041097587.1">
    <property type="nucleotide sequence ID" value="NZ_AP012547.1"/>
</dbReference>
<dbReference type="InterPro" id="IPR026350">
    <property type="entry name" value="GxxExxY"/>
</dbReference>
<protein>
    <recommendedName>
        <fullName evidence="3">GxxExxY protein</fullName>
    </recommendedName>
</protein>
<dbReference type="HOGENOM" id="CLU_134960_0_0_4"/>
<dbReference type="KEGG" id="shd:SUTH_01031"/>
<dbReference type="Pfam" id="PF13366">
    <property type="entry name" value="PDDEXK_3"/>
    <property type="match status" value="1"/>
</dbReference>